<keyword evidence="4 7" id="KW-0496">Mitochondrion</keyword>
<dbReference type="Pfam" id="PF03167">
    <property type="entry name" value="UDG"/>
    <property type="match status" value="1"/>
</dbReference>
<evidence type="ECO:0000259" key="10">
    <source>
        <dbReference type="SMART" id="SM00986"/>
    </source>
</evidence>
<evidence type="ECO:0000256" key="8">
    <source>
        <dbReference type="PROSITE-ProRule" id="PRU10072"/>
    </source>
</evidence>
<keyword evidence="3 7" id="KW-0378">Hydrolase</keyword>
<dbReference type="InterPro" id="IPR005122">
    <property type="entry name" value="Uracil-DNA_glycosylase-like"/>
</dbReference>
<evidence type="ECO:0000256" key="6">
    <source>
        <dbReference type="ARBA" id="ARBA00023242"/>
    </source>
</evidence>
<evidence type="ECO:0000313" key="12">
    <source>
        <dbReference type="Proteomes" id="UP000092666"/>
    </source>
</evidence>
<protein>
    <recommendedName>
        <fullName evidence="7">Uracil-DNA glycosylase</fullName>
        <shortName evidence="7">UDG</shortName>
        <ecNumber evidence="7">3.2.2.27</ecNumber>
    </recommendedName>
</protein>
<dbReference type="NCBIfam" id="TIGR00628">
    <property type="entry name" value="ung"/>
    <property type="match status" value="1"/>
</dbReference>
<dbReference type="HAMAP" id="MF_00148">
    <property type="entry name" value="UDG"/>
    <property type="match status" value="1"/>
</dbReference>
<feature type="compositionally biased region" description="Polar residues" evidence="9">
    <location>
        <begin position="54"/>
        <end position="68"/>
    </location>
</feature>
<dbReference type="FunFam" id="3.40.470.10:FF:000007">
    <property type="entry name" value="Uracil-DNA glycosylase"/>
    <property type="match status" value="1"/>
</dbReference>
<comment type="catalytic activity">
    <reaction evidence="7">
        <text>Hydrolyzes single-stranded DNA or mismatched double-stranded DNA and polynucleotides, releasing free uracil.</text>
        <dbReference type="EC" id="3.2.2.27"/>
    </reaction>
</comment>
<evidence type="ECO:0000256" key="3">
    <source>
        <dbReference type="ARBA" id="ARBA00022801"/>
    </source>
</evidence>
<dbReference type="GO" id="GO:0005634">
    <property type="term" value="C:nucleus"/>
    <property type="evidence" value="ECO:0007669"/>
    <property type="project" value="UniProtKB-SubCell"/>
</dbReference>
<feature type="active site" description="Proton acceptor" evidence="7 8">
    <location>
        <position position="222"/>
    </location>
</feature>
<name>A0A1B9GLM9_9TREE</name>
<evidence type="ECO:0000256" key="7">
    <source>
        <dbReference type="HAMAP-Rule" id="MF_03166"/>
    </source>
</evidence>
<feature type="domain" description="Uracil-DNA glycosylase-like" evidence="10">
    <location>
        <begin position="207"/>
        <end position="372"/>
    </location>
</feature>
<feature type="compositionally biased region" description="Basic and acidic residues" evidence="9">
    <location>
        <begin position="70"/>
        <end position="79"/>
    </location>
</feature>
<evidence type="ECO:0000256" key="5">
    <source>
        <dbReference type="ARBA" id="ARBA00023204"/>
    </source>
</evidence>
<gene>
    <name evidence="7" type="primary">UNG1</name>
    <name evidence="11" type="ORF">I316_06562</name>
</gene>
<dbReference type="InterPro" id="IPR036895">
    <property type="entry name" value="Uracil-DNA_glycosylase-like_sf"/>
</dbReference>
<keyword evidence="2 7" id="KW-0227">DNA damage</keyword>
<dbReference type="CDD" id="cd10027">
    <property type="entry name" value="UDG-F1-like"/>
    <property type="match status" value="1"/>
</dbReference>
<dbReference type="EC" id="3.2.2.27" evidence="7"/>
<dbReference type="NCBIfam" id="NF003589">
    <property type="entry name" value="PRK05254.1-2"/>
    <property type="match status" value="1"/>
</dbReference>
<dbReference type="Proteomes" id="UP000092666">
    <property type="component" value="Unassembled WGS sequence"/>
</dbReference>
<dbReference type="NCBIfam" id="NF003592">
    <property type="entry name" value="PRK05254.1-5"/>
    <property type="match status" value="1"/>
</dbReference>
<accession>A0A1B9GLM9</accession>
<dbReference type="InterPro" id="IPR018085">
    <property type="entry name" value="Ura-DNA_Glyclase_AS"/>
</dbReference>
<comment type="similarity">
    <text evidence="1 7">Belongs to the uracil-DNA glycosylase (UDG) superfamily. UNG family.</text>
</comment>
<evidence type="ECO:0000256" key="4">
    <source>
        <dbReference type="ARBA" id="ARBA00023128"/>
    </source>
</evidence>
<dbReference type="AlphaFoldDB" id="A0A1B9GLM9"/>
<dbReference type="SMART" id="SM00987">
    <property type="entry name" value="UreE_C"/>
    <property type="match status" value="1"/>
</dbReference>
<evidence type="ECO:0000313" key="11">
    <source>
        <dbReference type="EMBL" id="OCF31755.1"/>
    </source>
</evidence>
<keyword evidence="5 7" id="KW-0234">DNA repair</keyword>
<dbReference type="NCBIfam" id="NF003588">
    <property type="entry name" value="PRK05254.1-1"/>
    <property type="match status" value="1"/>
</dbReference>
<reference evidence="11 12" key="1">
    <citation type="submission" date="2013-07" db="EMBL/GenBank/DDBJ databases">
        <title>The Genome Sequence of Cryptococcus heveanensis BCC8398.</title>
        <authorList>
            <consortium name="The Broad Institute Genome Sequencing Platform"/>
            <person name="Cuomo C."/>
            <person name="Litvintseva A."/>
            <person name="Chen Y."/>
            <person name="Heitman J."/>
            <person name="Sun S."/>
            <person name="Springer D."/>
            <person name="Dromer F."/>
            <person name="Young S.K."/>
            <person name="Zeng Q."/>
            <person name="Gargeya S."/>
            <person name="Fitzgerald M."/>
            <person name="Abouelleil A."/>
            <person name="Alvarado L."/>
            <person name="Berlin A.M."/>
            <person name="Chapman S.B."/>
            <person name="Dewar J."/>
            <person name="Goldberg J."/>
            <person name="Griggs A."/>
            <person name="Gujja S."/>
            <person name="Hansen M."/>
            <person name="Howarth C."/>
            <person name="Imamovic A."/>
            <person name="Larimer J."/>
            <person name="McCowan C."/>
            <person name="Murphy C."/>
            <person name="Pearson M."/>
            <person name="Priest M."/>
            <person name="Roberts A."/>
            <person name="Saif S."/>
            <person name="Shea T."/>
            <person name="Sykes S."/>
            <person name="Wortman J."/>
            <person name="Nusbaum C."/>
            <person name="Birren B."/>
        </authorList>
    </citation>
    <scope>NUCLEOTIDE SEQUENCE [LARGE SCALE GENOMIC DNA]</scope>
    <source>
        <strain evidence="11 12">BCC8398</strain>
    </source>
</reference>
<dbReference type="InterPro" id="IPR002043">
    <property type="entry name" value="UDG_fam1"/>
</dbReference>
<feature type="region of interest" description="Disordered" evidence="9">
    <location>
        <begin position="1"/>
        <end position="105"/>
    </location>
</feature>
<dbReference type="PROSITE" id="PS00130">
    <property type="entry name" value="U_DNA_GLYCOSYLASE"/>
    <property type="match status" value="1"/>
</dbReference>
<sequence length="396" mass="42150">MPPQARSISSYFKPSTTPVKAATASPSSTAKTGPFAPGSAAAISSTATAGAKPASSSPITPSKRSTLSEAAKRAIREAAGELDNGTVVNEDGGSEPAAKKAKIDGSPSSAKVADIFAKPTSSLTPSKGLATATRFKSRDELRAKIAENPKWMSALQLEIDTMGEDWLLALQDELTKGYFLSLKDFITTEQRTKKVFPPAQDIYSWSRLCPLKDIRVVIIGQDPYHDDGQAHGLAFSVRKGVRIPPSLRNIYKEMHDEYPDFAIPNHGDLTEWAKHGVLLLNTSLTVRAHEAGSHANKGWDQFTAAKENEIGLGHVAGGKGVVFMAWGAHAAKMCAGVDQKKHLILKSAHPSPLSASRGFLGNNHFKKANEWLVQRYGVGGGIDWRSLGAGAGADGA</sequence>
<dbReference type="NCBIfam" id="NF003591">
    <property type="entry name" value="PRK05254.1-4"/>
    <property type="match status" value="1"/>
</dbReference>
<feature type="compositionally biased region" description="Polar residues" evidence="9">
    <location>
        <begin position="1"/>
        <end position="12"/>
    </location>
</feature>
<proteinExistence type="inferred from homology"/>
<dbReference type="Gene3D" id="3.40.470.10">
    <property type="entry name" value="Uracil-DNA glycosylase-like domain"/>
    <property type="match status" value="1"/>
</dbReference>
<keyword evidence="12" id="KW-1185">Reference proteome</keyword>
<comment type="subcellular location">
    <subcellularLocation>
        <location evidence="7">Mitochondrion</location>
    </subcellularLocation>
    <subcellularLocation>
        <location evidence="7">Nucleus</location>
    </subcellularLocation>
</comment>
<dbReference type="STRING" id="1296120.A0A1B9GLM9"/>
<dbReference type="GO" id="GO:0097510">
    <property type="term" value="P:base-excision repair, AP site formation via deaminated base removal"/>
    <property type="evidence" value="ECO:0007669"/>
    <property type="project" value="TreeGrafter"/>
</dbReference>
<organism evidence="11 12">
    <name type="scientific">Kwoniella heveanensis BCC8398</name>
    <dbReference type="NCBI Taxonomy" id="1296120"/>
    <lineage>
        <taxon>Eukaryota</taxon>
        <taxon>Fungi</taxon>
        <taxon>Dikarya</taxon>
        <taxon>Basidiomycota</taxon>
        <taxon>Agaricomycotina</taxon>
        <taxon>Tremellomycetes</taxon>
        <taxon>Tremellales</taxon>
        <taxon>Cryptococcaceae</taxon>
        <taxon>Kwoniella</taxon>
    </lineage>
</organism>
<feature type="compositionally biased region" description="Low complexity" evidence="9">
    <location>
        <begin position="13"/>
        <end position="51"/>
    </location>
</feature>
<reference evidence="12" key="2">
    <citation type="submission" date="2013-12" db="EMBL/GenBank/DDBJ databases">
        <title>Evolution of pathogenesis and genome organization in the Tremellales.</title>
        <authorList>
            <person name="Cuomo C."/>
            <person name="Litvintseva A."/>
            <person name="Heitman J."/>
            <person name="Chen Y."/>
            <person name="Sun S."/>
            <person name="Springer D."/>
            <person name="Dromer F."/>
            <person name="Young S."/>
            <person name="Zeng Q."/>
            <person name="Chapman S."/>
            <person name="Gujja S."/>
            <person name="Saif S."/>
            <person name="Birren B."/>
        </authorList>
    </citation>
    <scope>NUCLEOTIDE SEQUENCE [LARGE SCALE GENOMIC DNA]</scope>
    <source>
        <strain evidence="12">BCC8398</strain>
    </source>
</reference>
<dbReference type="GO" id="GO:0005739">
    <property type="term" value="C:mitochondrion"/>
    <property type="evidence" value="ECO:0007669"/>
    <property type="project" value="UniProtKB-SubCell"/>
</dbReference>
<evidence type="ECO:0000256" key="1">
    <source>
        <dbReference type="ARBA" id="ARBA00008184"/>
    </source>
</evidence>
<evidence type="ECO:0000256" key="2">
    <source>
        <dbReference type="ARBA" id="ARBA00022763"/>
    </source>
</evidence>
<dbReference type="EMBL" id="KV700131">
    <property type="protein sequence ID" value="OCF31755.1"/>
    <property type="molecule type" value="Genomic_DNA"/>
</dbReference>
<dbReference type="OrthoDB" id="10031947at2759"/>
<dbReference type="PANTHER" id="PTHR11264:SF0">
    <property type="entry name" value="URACIL-DNA GLYCOSYLASE"/>
    <property type="match status" value="1"/>
</dbReference>
<dbReference type="PANTHER" id="PTHR11264">
    <property type="entry name" value="URACIL-DNA GLYCOSYLASE"/>
    <property type="match status" value="1"/>
</dbReference>
<keyword evidence="6 7" id="KW-0539">Nucleus</keyword>
<dbReference type="SMART" id="SM00986">
    <property type="entry name" value="UDG"/>
    <property type="match status" value="1"/>
</dbReference>
<dbReference type="SUPFAM" id="SSF52141">
    <property type="entry name" value="Uracil-DNA glycosylase-like"/>
    <property type="match status" value="1"/>
</dbReference>
<evidence type="ECO:0000256" key="9">
    <source>
        <dbReference type="SAM" id="MobiDB-lite"/>
    </source>
</evidence>
<comment type="function">
    <text evidence="7">Excises uracil residues from the DNA which can arise as a result of misincorporation of dUMP residues by DNA polymerase or due to deamination of cytosine.</text>
</comment>
<dbReference type="GO" id="GO:0004844">
    <property type="term" value="F:uracil DNA N-glycosylase activity"/>
    <property type="evidence" value="ECO:0007669"/>
    <property type="project" value="UniProtKB-UniRule"/>
</dbReference>